<proteinExistence type="inferred from homology"/>
<dbReference type="Pfam" id="PF00743">
    <property type="entry name" value="FMO-like"/>
    <property type="match status" value="1"/>
</dbReference>
<keyword evidence="3" id="KW-0274">FAD</keyword>
<dbReference type="PRINTS" id="PR00370">
    <property type="entry name" value="FMOXYGENASE"/>
</dbReference>
<evidence type="ECO:0000256" key="2">
    <source>
        <dbReference type="ARBA" id="ARBA00022630"/>
    </source>
</evidence>
<dbReference type="EMBL" id="CP089982">
    <property type="protein sequence ID" value="WXB00203.1"/>
    <property type="molecule type" value="Genomic_DNA"/>
</dbReference>
<sequence length="439" mass="49134">MSARSEYAIVGGGPVGLGIAKCFTQAGLRFTLFEAEADFGGTWAISQASGLVYESTHLISSKKNTQFLDFPMPADYPHYPNHAQMLSYLRNLAAHYGLYDRAQFGARVASVEPNGAGCTVRLSSGESRTFSAVVIANGRMRTPLIPNYPGHFDGEIVHAADYRSRDIFRRKRVLVIGGGNSGCDIAVDASQTAERTFHSTRRGYHYMPKFIHGKPTQEWLMDIGSRFSSTDEYWTFVQREFKAAGYDPVDYGLPRPDHAIHQAHPILNSLLLYYVGHGDIRPKPDVRLFDGRTVEFADGTREEIDLILYATGYEMNFPFLSPEIRPRDGALELFLSMFHRKVDSLVFVGYFNAASGLGNLLNVGGALVTDYVMAREKNTDAFRVLRRLVRGPEPDIGRGQFLNTPRHRVETDLWKAIKVIQFFRSVLNPTATTVTESLR</sequence>
<evidence type="ECO:0000256" key="4">
    <source>
        <dbReference type="ARBA" id="ARBA00022857"/>
    </source>
</evidence>
<dbReference type="Gene3D" id="3.50.50.60">
    <property type="entry name" value="FAD/NAD(P)-binding domain"/>
    <property type="match status" value="1"/>
</dbReference>
<protein>
    <submittedName>
        <fullName evidence="6">NAD(P)-binding domain-containing protein</fullName>
    </submittedName>
</protein>
<reference evidence="6 7" key="1">
    <citation type="submission" date="2021-12" db="EMBL/GenBank/DDBJ databases">
        <title>Discovery of the Pendulisporaceae a myxobacterial family with distinct sporulation behavior and unique specialized metabolism.</title>
        <authorList>
            <person name="Garcia R."/>
            <person name="Popoff A."/>
            <person name="Bader C.D."/>
            <person name="Loehr J."/>
            <person name="Walesch S."/>
            <person name="Walt C."/>
            <person name="Boldt J."/>
            <person name="Bunk B."/>
            <person name="Haeckl F.J.F.P.J."/>
            <person name="Gunesch A.P."/>
            <person name="Birkelbach J."/>
            <person name="Nuebel U."/>
            <person name="Pietschmann T."/>
            <person name="Bach T."/>
            <person name="Mueller R."/>
        </authorList>
    </citation>
    <scope>NUCLEOTIDE SEQUENCE [LARGE SCALE GENOMIC DNA]</scope>
    <source>
        <strain evidence="6 7">MSr12523</strain>
    </source>
</reference>
<keyword evidence="5" id="KW-0560">Oxidoreductase</keyword>
<dbReference type="InterPro" id="IPR050346">
    <property type="entry name" value="FMO-like"/>
</dbReference>
<evidence type="ECO:0000313" key="7">
    <source>
        <dbReference type="Proteomes" id="UP001379533"/>
    </source>
</evidence>
<dbReference type="SUPFAM" id="SSF51905">
    <property type="entry name" value="FAD/NAD(P)-binding domain"/>
    <property type="match status" value="1"/>
</dbReference>
<evidence type="ECO:0000256" key="5">
    <source>
        <dbReference type="ARBA" id="ARBA00023002"/>
    </source>
</evidence>
<comment type="similarity">
    <text evidence="1">Belongs to the FMO family.</text>
</comment>
<dbReference type="InterPro" id="IPR036188">
    <property type="entry name" value="FAD/NAD-bd_sf"/>
</dbReference>
<evidence type="ECO:0000256" key="1">
    <source>
        <dbReference type="ARBA" id="ARBA00009183"/>
    </source>
</evidence>
<dbReference type="InterPro" id="IPR000960">
    <property type="entry name" value="Flavin_mOase"/>
</dbReference>
<dbReference type="InterPro" id="IPR020946">
    <property type="entry name" value="Flavin_mOase-like"/>
</dbReference>
<evidence type="ECO:0000256" key="3">
    <source>
        <dbReference type="ARBA" id="ARBA00022827"/>
    </source>
</evidence>
<keyword evidence="2" id="KW-0285">Flavoprotein</keyword>
<keyword evidence="7" id="KW-1185">Reference proteome</keyword>
<name>A0ABZ2KNH9_9BACT</name>
<keyword evidence="4" id="KW-0521">NADP</keyword>
<accession>A0ABZ2KNH9</accession>
<gene>
    <name evidence="6" type="ORF">LZC95_25730</name>
</gene>
<dbReference type="PANTHER" id="PTHR23023">
    <property type="entry name" value="DIMETHYLANILINE MONOOXYGENASE"/>
    <property type="match status" value="1"/>
</dbReference>
<dbReference type="Proteomes" id="UP001379533">
    <property type="component" value="Chromosome"/>
</dbReference>
<evidence type="ECO:0000313" key="6">
    <source>
        <dbReference type="EMBL" id="WXB00203.1"/>
    </source>
</evidence>
<organism evidence="6 7">
    <name type="scientific">Pendulispora brunnea</name>
    <dbReference type="NCBI Taxonomy" id="2905690"/>
    <lineage>
        <taxon>Bacteria</taxon>
        <taxon>Pseudomonadati</taxon>
        <taxon>Myxococcota</taxon>
        <taxon>Myxococcia</taxon>
        <taxon>Myxococcales</taxon>
        <taxon>Sorangiineae</taxon>
        <taxon>Pendulisporaceae</taxon>
        <taxon>Pendulispora</taxon>
    </lineage>
</organism>
<dbReference type="RefSeq" id="WP_394850846.1">
    <property type="nucleotide sequence ID" value="NZ_CP089982.1"/>
</dbReference>